<reference evidence="1 2" key="1">
    <citation type="submission" date="2017-01" db="EMBL/GenBank/DDBJ databases">
        <title>Draft genome sequence of Diplodia seriata F98.1, a fungal species involved in grapevine trunk diseases.</title>
        <authorList>
            <person name="Robert-Siegwald G."/>
            <person name="Vallet J."/>
            <person name="Abou-Mansour E."/>
            <person name="Xu J."/>
            <person name="Rey P."/>
            <person name="Bertsch C."/>
            <person name="Rego C."/>
            <person name="Larignon P."/>
            <person name="Fontaine F."/>
            <person name="Lebrun M.-H."/>
        </authorList>
    </citation>
    <scope>NUCLEOTIDE SEQUENCE [LARGE SCALE GENOMIC DNA]</scope>
    <source>
        <strain evidence="1 2">F98.1</strain>
    </source>
</reference>
<comment type="caution">
    <text evidence="1">The sequence shown here is derived from an EMBL/GenBank/DDBJ whole genome shotgun (WGS) entry which is preliminary data.</text>
</comment>
<sequence>MAFAGHPVIGTGHHLFSLLKGPLPPLASSPGTEESAARNDLVLHTRAGPVSLRHDPATRLVSASIPHDVHEHRATSSWHQLLATQPPALRTLVERARGPENLQTTTFPTVSIVNGVTYVLCDLTRHPPDVFAAVRAGPSPEVALDEGWAPGFVGVMYYRVLDDGAGAGDDVVRLRVRMVAIGLEDPACGSGASALCAWLALQRGRGRGGARVRFELEEGTEIGRQSFIGVEVVLDRGGDGVQEVWLMGKAAWVTKGEFFGV</sequence>
<evidence type="ECO:0000313" key="2">
    <source>
        <dbReference type="Proteomes" id="UP000190776"/>
    </source>
</evidence>
<dbReference type="GO" id="GO:0003824">
    <property type="term" value="F:catalytic activity"/>
    <property type="evidence" value="ECO:0007669"/>
    <property type="project" value="InterPro"/>
</dbReference>
<name>A0A1S8B3A3_9PEZI</name>
<dbReference type="SUPFAM" id="SSF54506">
    <property type="entry name" value="Diaminopimelate epimerase-like"/>
    <property type="match status" value="1"/>
</dbReference>
<dbReference type="STRING" id="420778.A0A1S8B3A3"/>
<dbReference type="Gene3D" id="3.10.310.10">
    <property type="entry name" value="Diaminopimelate Epimerase, Chain A, domain 1"/>
    <property type="match status" value="1"/>
</dbReference>
<organism evidence="1 2">
    <name type="scientific">Diplodia seriata</name>
    <dbReference type="NCBI Taxonomy" id="420778"/>
    <lineage>
        <taxon>Eukaryota</taxon>
        <taxon>Fungi</taxon>
        <taxon>Dikarya</taxon>
        <taxon>Ascomycota</taxon>
        <taxon>Pezizomycotina</taxon>
        <taxon>Dothideomycetes</taxon>
        <taxon>Dothideomycetes incertae sedis</taxon>
        <taxon>Botryosphaeriales</taxon>
        <taxon>Botryosphaeriaceae</taxon>
        <taxon>Diplodia</taxon>
    </lineage>
</organism>
<accession>A0A1S8B3A3</accession>
<dbReference type="InterPro" id="IPR003719">
    <property type="entry name" value="Phenazine_PhzF-like"/>
</dbReference>
<dbReference type="AlphaFoldDB" id="A0A1S8B3A3"/>
<dbReference type="Proteomes" id="UP000190776">
    <property type="component" value="Unassembled WGS sequence"/>
</dbReference>
<evidence type="ECO:0000313" key="1">
    <source>
        <dbReference type="EMBL" id="OMP82042.1"/>
    </source>
</evidence>
<gene>
    <name evidence="1" type="ORF">BK809_0006351</name>
</gene>
<dbReference type="OrthoDB" id="412383at2759"/>
<dbReference type="EMBL" id="MSZU01000114">
    <property type="protein sequence ID" value="OMP82042.1"/>
    <property type="molecule type" value="Genomic_DNA"/>
</dbReference>
<protein>
    <recommendedName>
        <fullName evidence="3">Diaminopimelate epimerase-like protein</fullName>
    </recommendedName>
</protein>
<dbReference type="Pfam" id="PF02567">
    <property type="entry name" value="PhzC-PhzF"/>
    <property type="match status" value="1"/>
</dbReference>
<proteinExistence type="predicted"/>
<evidence type="ECO:0008006" key="3">
    <source>
        <dbReference type="Google" id="ProtNLM"/>
    </source>
</evidence>